<dbReference type="OrthoDB" id="2801792at2759"/>
<protein>
    <recommendedName>
        <fullName evidence="2">C2H2-type domain-containing protein</fullName>
    </recommendedName>
</protein>
<evidence type="ECO:0000313" key="4">
    <source>
        <dbReference type="Proteomes" id="UP000006352"/>
    </source>
</evidence>
<sequence length="411" mass="45784">MSFGHRQNTASLFNDASHGATAGYDLSTYEASPGETYEATDVSPTQSYRPSFAQSTGRAYPLYTSQTRLNEEPRNYTGPTNTTQYIQWVFTLLLTISPPDSKIDLKELQLYLPSIIPVSDKASRISPTGLTPELSSLALPDGSLTAPSPTSTISSLSQQSPYIGTTYNTIHGDYDYQDSTNSHVIPHGRTGRQRSPTSPYSPIPPTLSHHRERDMYPRFFRQAPPLSSPLLSACEHPNSVPCRWGNCYVLLDDLSVGGIKRHFAQYHKDEAVPEHKGHRGRCQWVDGTVCNSELDRAGLAKHVAAKHLRSLARVCPYCNTVIGRLDSLRRHMQDHSLPSLAMAAPASTARALIDKLSHPLLPPLYLRFRASCLYVLLLFVCYFHAQYDRSKLDVSEDFLAESKPGHLYPYT</sequence>
<feature type="compositionally biased region" description="Polar residues" evidence="1">
    <location>
        <begin position="42"/>
        <end position="54"/>
    </location>
</feature>
<evidence type="ECO:0000259" key="2">
    <source>
        <dbReference type="PROSITE" id="PS00028"/>
    </source>
</evidence>
<feature type="region of interest" description="Disordered" evidence="1">
    <location>
        <begin position="35"/>
        <end position="54"/>
    </location>
</feature>
<feature type="region of interest" description="Disordered" evidence="1">
    <location>
        <begin position="187"/>
        <end position="208"/>
    </location>
</feature>
<dbReference type="InParanoid" id="J4H520"/>
<accession>J4H520</accession>
<dbReference type="InterPro" id="IPR013087">
    <property type="entry name" value="Znf_C2H2_type"/>
</dbReference>
<dbReference type="EMBL" id="HE797217">
    <property type="protein sequence ID" value="CCM05974.1"/>
    <property type="molecule type" value="Genomic_DNA"/>
</dbReference>
<dbReference type="Proteomes" id="UP000006352">
    <property type="component" value="Unassembled WGS sequence"/>
</dbReference>
<proteinExistence type="predicted"/>
<dbReference type="STRING" id="599839.J4H520"/>
<dbReference type="RefSeq" id="XP_012185257.1">
    <property type="nucleotide sequence ID" value="XM_012329867.1"/>
</dbReference>
<organism evidence="3 4">
    <name type="scientific">Fibroporia radiculosa</name>
    <dbReference type="NCBI Taxonomy" id="599839"/>
    <lineage>
        <taxon>Eukaryota</taxon>
        <taxon>Fungi</taxon>
        <taxon>Dikarya</taxon>
        <taxon>Basidiomycota</taxon>
        <taxon>Agaricomycotina</taxon>
        <taxon>Agaricomycetes</taxon>
        <taxon>Polyporales</taxon>
        <taxon>Fibroporiaceae</taxon>
        <taxon>Fibroporia</taxon>
    </lineage>
</organism>
<evidence type="ECO:0000256" key="1">
    <source>
        <dbReference type="SAM" id="MobiDB-lite"/>
    </source>
</evidence>
<keyword evidence="4" id="KW-1185">Reference proteome</keyword>
<dbReference type="AlphaFoldDB" id="J4H520"/>
<dbReference type="GeneID" id="24100885"/>
<dbReference type="HOGENOM" id="CLU_669088_0_0_1"/>
<gene>
    <name evidence="3" type="ORF">FIBRA_08215</name>
</gene>
<feature type="domain" description="C2H2-type" evidence="2">
    <location>
        <begin position="315"/>
        <end position="335"/>
    </location>
</feature>
<reference evidence="3 4" key="1">
    <citation type="journal article" date="2012" name="Appl. Environ. Microbiol.">
        <title>Short-read sequencing for genomic analysis of the brown rot fungus Fibroporia radiculosa.</title>
        <authorList>
            <person name="Tang J.D."/>
            <person name="Perkins A.D."/>
            <person name="Sonstegard T.S."/>
            <person name="Schroeder S.G."/>
            <person name="Burgess S.C."/>
            <person name="Diehl S.V."/>
        </authorList>
    </citation>
    <scope>NUCLEOTIDE SEQUENCE [LARGE SCALE GENOMIC DNA]</scope>
    <source>
        <strain evidence="3 4">TFFH 294</strain>
    </source>
</reference>
<dbReference type="PROSITE" id="PS00028">
    <property type="entry name" value="ZINC_FINGER_C2H2_1"/>
    <property type="match status" value="1"/>
</dbReference>
<name>J4H520_9APHY</name>
<evidence type="ECO:0000313" key="3">
    <source>
        <dbReference type="EMBL" id="CCM05974.1"/>
    </source>
</evidence>